<dbReference type="InterPro" id="IPR037185">
    <property type="entry name" value="EmrE-like"/>
</dbReference>
<dbReference type="PANTHER" id="PTHR32322">
    <property type="entry name" value="INNER MEMBRANE TRANSPORTER"/>
    <property type="match status" value="1"/>
</dbReference>
<feature type="transmembrane region" description="Helical" evidence="7">
    <location>
        <begin position="123"/>
        <end position="144"/>
    </location>
</feature>
<evidence type="ECO:0000256" key="3">
    <source>
        <dbReference type="ARBA" id="ARBA00022692"/>
    </source>
</evidence>
<dbReference type="InterPro" id="IPR050638">
    <property type="entry name" value="AA-Vitamin_Transporters"/>
</dbReference>
<evidence type="ECO:0000313" key="10">
    <source>
        <dbReference type="Proteomes" id="UP000280708"/>
    </source>
</evidence>
<keyword evidence="4 7" id="KW-1133">Transmembrane helix</keyword>
<feature type="transmembrane region" description="Helical" evidence="7">
    <location>
        <begin position="272"/>
        <end position="293"/>
    </location>
</feature>
<keyword evidence="9" id="KW-0614">Plasmid</keyword>
<organism evidence="9 10">
    <name type="scientific">Sphingobium yanoikuyae</name>
    <name type="common">Sphingomonas yanoikuyae</name>
    <dbReference type="NCBI Taxonomy" id="13690"/>
    <lineage>
        <taxon>Bacteria</taxon>
        <taxon>Pseudomonadati</taxon>
        <taxon>Pseudomonadota</taxon>
        <taxon>Alphaproteobacteria</taxon>
        <taxon>Sphingomonadales</taxon>
        <taxon>Sphingomonadaceae</taxon>
        <taxon>Sphingobium</taxon>
    </lineage>
</organism>
<feature type="region of interest" description="Disordered" evidence="6">
    <location>
        <begin position="25"/>
        <end position="48"/>
    </location>
</feature>
<evidence type="ECO:0000256" key="6">
    <source>
        <dbReference type="SAM" id="MobiDB-lite"/>
    </source>
</evidence>
<dbReference type="GO" id="GO:0005886">
    <property type="term" value="C:plasma membrane"/>
    <property type="evidence" value="ECO:0007669"/>
    <property type="project" value="UniProtKB-SubCell"/>
</dbReference>
<protein>
    <submittedName>
        <fullName evidence="9">DMT family transporter</fullName>
    </submittedName>
</protein>
<feature type="transmembrane region" description="Helical" evidence="7">
    <location>
        <begin position="88"/>
        <end position="111"/>
    </location>
</feature>
<comment type="subcellular location">
    <subcellularLocation>
        <location evidence="1">Cell membrane</location>
        <topology evidence="1">Multi-pass membrane protein</topology>
    </subcellularLocation>
</comment>
<feature type="transmembrane region" description="Helical" evidence="7">
    <location>
        <begin position="240"/>
        <end position="260"/>
    </location>
</feature>
<evidence type="ECO:0000313" key="9">
    <source>
        <dbReference type="EMBL" id="AYO75984.1"/>
    </source>
</evidence>
<dbReference type="EMBL" id="CP033228">
    <property type="protein sequence ID" value="AYO75984.1"/>
    <property type="molecule type" value="Genomic_DNA"/>
</dbReference>
<feature type="domain" description="EamA" evidence="8">
    <location>
        <begin position="212"/>
        <end position="346"/>
    </location>
</feature>
<feature type="transmembrane region" description="Helical" evidence="7">
    <location>
        <begin position="180"/>
        <end position="197"/>
    </location>
</feature>
<dbReference type="Pfam" id="PF00892">
    <property type="entry name" value="EamA"/>
    <property type="match status" value="2"/>
</dbReference>
<geneLocation type="plasmid" evidence="10">
    <name>pf2</name>
</geneLocation>
<feature type="transmembrane region" description="Helical" evidence="7">
    <location>
        <begin position="305"/>
        <end position="325"/>
    </location>
</feature>
<reference evidence="9 10" key="1">
    <citation type="submission" date="2018-10" db="EMBL/GenBank/DDBJ databases">
        <title>Characterization and genome analysis of a novel bacterium Sphingobium yanoikuyae SJTF8 capable of degrading PAHs.</title>
        <authorList>
            <person name="Yin C."/>
            <person name="Xiong W."/>
            <person name="Liang R."/>
        </authorList>
    </citation>
    <scope>NUCLEOTIDE SEQUENCE [LARGE SCALE GENOMIC DNA]</scope>
    <source>
        <strain evidence="9 10">SJTF8</strain>
        <plasmid evidence="10">pf2</plasmid>
    </source>
</reference>
<accession>A0A3G2UN79</accession>
<proteinExistence type="predicted"/>
<keyword evidence="5 7" id="KW-0472">Membrane</keyword>
<evidence type="ECO:0000256" key="4">
    <source>
        <dbReference type="ARBA" id="ARBA00022989"/>
    </source>
</evidence>
<feature type="compositionally biased region" description="Basic and acidic residues" evidence="6">
    <location>
        <begin position="32"/>
        <end position="42"/>
    </location>
</feature>
<evidence type="ECO:0000256" key="1">
    <source>
        <dbReference type="ARBA" id="ARBA00004651"/>
    </source>
</evidence>
<keyword evidence="3 7" id="KW-0812">Transmembrane</keyword>
<name>A0A3G2UN79_SPHYA</name>
<evidence type="ECO:0000256" key="2">
    <source>
        <dbReference type="ARBA" id="ARBA00022475"/>
    </source>
</evidence>
<feature type="transmembrane region" description="Helical" evidence="7">
    <location>
        <begin position="209"/>
        <end position="228"/>
    </location>
</feature>
<dbReference type="AlphaFoldDB" id="A0A3G2UN79"/>
<dbReference type="Proteomes" id="UP000280708">
    <property type="component" value="Plasmid pF2"/>
</dbReference>
<evidence type="ECO:0000256" key="5">
    <source>
        <dbReference type="ARBA" id="ARBA00023136"/>
    </source>
</evidence>
<sequence>MHFSPDAAQSNHAIHATRCTICKRRPRRKRDSRPGIQREHPELQGLDTGTSNTRNLAANLWETPALLLCLASFFWALNPIVGRAVKDLLSPVTLAFWRWVVALVFVLPFAWRHFRADLPVIFCAWRFLGLLGAFGVGLFSFLVYQSLQFTTATNNLLLQSTMPVMTLLMPVVIFRERLSLIFLGCALLSIVGIVWILTKGQPGDLRWNALNIGDILAVSAVFLYSAYATFLRRAPAMHHLSLLVALFGVGTAALSVPYAMHLLITGLTVPSPTAVASLLYVGIFPSLVSYALFNRAVALIGSGRVGIYMNLPSVFGVLMAVPLLGERFERYHLIGSLMVVGSIFLSRRVKN</sequence>
<keyword evidence="2" id="KW-1003">Cell membrane</keyword>
<evidence type="ECO:0000256" key="7">
    <source>
        <dbReference type="SAM" id="Phobius"/>
    </source>
</evidence>
<feature type="transmembrane region" description="Helical" evidence="7">
    <location>
        <begin position="56"/>
        <end position="76"/>
    </location>
</feature>
<evidence type="ECO:0000259" key="8">
    <source>
        <dbReference type="Pfam" id="PF00892"/>
    </source>
</evidence>
<feature type="domain" description="EamA" evidence="8">
    <location>
        <begin position="65"/>
        <end position="197"/>
    </location>
</feature>
<dbReference type="SUPFAM" id="SSF103481">
    <property type="entry name" value="Multidrug resistance efflux transporter EmrE"/>
    <property type="match status" value="2"/>
</dbReference>
<dbReference type="InterPro" id="IPR000620">
    <property type="entry name" value="EamA_dom"/>
</dbReference>
<gene>
    <name evidence="9" type="ORF">EBF16_03060</name>
</gene>
<feature type="transmembrane region" description="Helical" evidence="7">
    <location>
        <begin position="331"/>
        <end position="349"/>
    </location>
</feature>
<dbReference type="PANTHER" id="PTHR32322:SF18">
    <property type="entry name" value="S-ADENOSYLMETHIONINE_S-ADENOSYLHOMOCYSTEINE TRANSPORTER"/>
    <property type="match status" value="1"/>
</dbReference>